<dbReference type="PROSITE" id="PS51257">
    <property type="entry name" value="PROKAR_LIPOPROTEIN"/>
    <property type="match status" value="1"/>
</dbReference>
<keyword evidence="4" id="KW-1185">Reference proteome</keyword>
<gene>
    <name evidence="3" type="ORF">KUV50_07375</name>
</gene>
<dbReference type="SUPFAM" id="SSF48452">
    <property type="entry name" value="TPR-like"/>
    <property type="match status" value="1"/>
</dbReference>
<sequence>MKNTVARISFFVCIACMVSIMLYSCSLPIFRQQPTSTDLNRADALFEEGSWKEAITEYQSYLSRHPVNPQARLKLGRSLMEEDRIEEALEQFQKILADGDRNHPEEVYFRAGRACHQLGQFSEAEHYYRQFAERSSMVDLQLVNYYMKQIGAARTAGNDAANSLVENAGHQVNSVHDEFHPVYSPNIGHRFYFTVHDSEHTLSIRSTPEVGASMKYAEVTQGIWKTEGTLDDEFDHSPELRLLDFSENGQHVFFTRPVTDEERTTLVGAFESGPDEPAVRTWDHPVFQSRLGDRDLFTIHDSAYLFSSQRLEGYGGYDLYVTFKSSGNWMVQNLGPQINSPADEIAPFLSVDGRQLYFSSNSDKSIGGYDVFFATFDDEMETWGTPQNMLPPVNSGRNDVDFRLSGDGQEALLSSDRTGGHGGFDIYHVYFDQPRTAQLDWSQPRYFYQVSAFRSFALQESNAVPSDDKPVFELPVLHFGERPLVITPQIKGELDKILEFGRLYPHVGLLVHVFTEKKANTNFGLYRPVLILKNAIDYLQEHGLDMSRIEMRLHGHQYPRSSFNSSGQQRTASLSRNDRRVEFEFTNTKNLPVRFVVAGEEHMRDDGSSSPYQNWKSKIEEVYFRIRLADAEQLLKRSDFVQNEDLMLAVDGSEDHFTYYSGIFQKMEAAQKSLRVYIAQGYMDARIVAFIGPSRIPTDLITSEMIEAYPELKKYIIYQK</sequence>
<dbReference type="InterPro" id="IPR011659">
    <property type="entry name" value="WD40"/>
</dbReference>
<evidence type="ECO:0000313" key="4">
    <source>
        <dbReference type="Proteomes" id="UP000753961"/>
    </source>
</evidence>
<keyword evidence="2" id="KW-1133">Transmembrane helix</keyword>
<dbReference type="Pfam" id="PF13181">
    <property type="entry name" value="TPR_8"/>
    <property type="match status" value="1"/>
</dbReference>
<dbReference type="Pfam" id="PF13432">
    <property type="entry name" value="TPR_16"/>
    <property type="match status" value="1"/>
</dbReference>
<evidence type="ECO:0000256" key="1">
    <source>
        <dbReference type="PROSITE-ProRule" id="PRU00339"/>
    </source>
</evidence>
<evidence type="ECO:0000256" key="2">
    <source>
        <dbReference type="SAM" id="Phobius"/>
    </source>
</evidence>
<proteinExistence type="predicted"/>
<dbReference type="Pfam" id="PF07676">
    <property type="entry name" value="PD40"/>
    <property type="match status" value="1"/>
</dbReference>
<keyword evidence="2" id="KW-0812">Transmembrane</keyword>
<dbReference type="RefSeq" id="WP_222579459.1">
    <property type="nucleotide sequence ID" value="NZ_JAHVHU010000006.1"/>
</dbReference>
<keyword evidence="1" id="KW-0802">TPR repeat</keyword>
<dbReference type="InterPro" id="IPR011990">
    <property type="entry name" value="TPR-like_helical_dom_sf"/>
</dbReference>
<dbReference type="Gene3D" id="1.25.40.10">
    <property type="entry name" value="Tetratricopeptide repeat domain"/>
    <property type="match status" value="1"/>
</dbReference>
<dbReference type="SUPFAM" id="SSF82171">
    <property type="entry name" value="DPP6 N-terminal domain-like"/>
    <property type="match status" value="1"/>
</dbReference>
<protein>
    <submittedName>
        <fullName evidence="3">Tetratricopeptide repeat protein</fullName>
    </submittedName>
</protein>
<feature type="transmembrane region" description="Helical" evidence="2">
    <location>
        <begin position="7"/>
        <end position="30"/>
    </location>
</feature>
<evidence type="ECO:0000313" key="3">
    <source>
        <dbReference type="EMBL" id="MBY5957943.1"/>
    </source>
</evidence>
<dbReference type="InterPro" id="IPR019734">
    <property type="entry name" value="TPR_rpt"/>
</dbReference>
<reference evidence="3" key="1">
    <citation type="submission" date="2021-06" db="EMBL/GenBank/DDBJ databases">
        <title>44 bacteria genomes isolated from Dapeng, Shenzhen.</title>
        <authorList>
            <person name="Zheng W."/>
            <person name="Yu S."/>
            <person name="Huang Y."/>
        </authorList>
    </citation>
    <scope>NUCLEOTIDE SEQUENCE</scope>
    <source>
        <strain evidence="3">DP5N28-2</strain>
    </source>
</reference>
<dbReference type="EMBL" id="JAHVHU010000006">
    <property type="protein sequence ID" value="MBY5957943.1"/>
    <property type="molecule type" value="Genomic_DNA"/>
</dbReference>
<feature type="repeat" description="TPR" evidence="1">
    <location>
        <begin position="69"/>
        <end position="102"/>
    </location>
</feature>
<dbReference type="Proteomes" id="UP000753961">
    <property type="component" value="Unassembled WGS sequence"/>
</dbReference>
<dbReference type="AlphaFoldDB" id="A0A953L9S5"/>
<comment type="caution">
    <text evidence="3">The sequence shown here is derived from an EMBL/GenBank/DDBJ whole genome shotgun (WGS) entry which is preliminary data.</text>
</comment>
<dbReference type="InterPro" id="IPR011042">
    <property type="entry name" value="6-blade_b-propeller_TolB-like"/>
</dbReference>
<keyword evidence="2" id="KW-0472">Membrane</keyword>
<organism evidence="3 4">
    <name type="scientific">Membranihabitans marinus</name>
    <dbReference type="NCBI Taxonomy" id="1227546"/>
    <lineage>
        <taxon>Bacteria</taxon>
        <taxon>Pseudomonadati</taxon>
        <taxon>Bacteroidota</taxon>
        <taxon>Saprospiria</taxon>
        <taxon>Saprospirales</taxon>
        <taxon>Saprospiraceae</taxon>
        <taxon>Membranihabitans</taxon>
    </lineage>
</organism>
<dbReference type="Gene3D" id="2.120.10.30">
    <property type="entry name" value="TolB, C-terminal domain"/>
    <property type="match status" value="1"/>
</dbReference>
<name>A0A953L9S5_9BACT</name>
<dbReference type="PROSITE" id="PS50005">
    <property type="entry name" value="TPR"/>
    <property type="match status" value="1"/>
</dbReference>
<accession>A0A953L9S5</accession>